<protein>
    <recommendedName>
        <fullName evidence="5">Non-functional pseudokinase ZED1-like</fullName>
    </recommendedName>
</protein>
<dbReference type="InterPro" id="IPR045274">
    <property type="entry name" value="WAK-like"/>
</dbReference>
<accession>A0A978VB15</accession>
<evidence type="ECO:0000256" key="2">
    <source>
        <dbReference type="ARBA" id="ARBA00022840"/>
    </source>
</evidence>
<keyword evidence="1" id="KW-0547">Nucleotide-binding</keyword>
<dbReference type="Gene3D" id="3.30.200.20">
    <property type="entry name" value="Phosphorylase Kinase, domain 1"/>
    <property type="match status" value="1"/>
</dbReference>
<proteinExistence type="predicted"/>
<dbReference type="GO" id="GO:0007166">
    <property type="term" value="P:cell surface receptor signaling pathway"/>
    <property type="evidence" value="ECO:0007669"/>
    <property type="project" value="InterPro"/>
</dbReference>
<dbReference type="PANTHER" id="PTHR27005">
    <property type="entry name" value="WALL-ASSOCIATED RECEPTOR KINASE-LIKE 21"/>
    <property type="match status" value="1"/>
</dbReference>
<sequence>MLKNGGQLLEELISSCNGKCNPIRSFSAKQLQKATNNFQSPCYTNDYDWYRANLDGPTVLIKSYRANTVAEACRDIAIFSRMSSHRHVLKLLGCCLELPIPALVFEDAEKGH</sequence>
<dbReference type="GO" id="GO:0005886">
    <property type="term" value="C:plasma membrane"/>
    <property type="evidence" value="ECO:0007669"/>
    <property type="project" value="TreeGrafter"/>
</dbReference>
<dbReference type="GO" id="GO:0004674">
    <property type="term" value="F:protein serine/threonine kinase activity"/>
    <property type="evidence" value="ECO:0007669"/>
    <property type="project" value="TreeGrafter"/>
</dbReference>
<evidence type="ECO:0008006" key="5">
    <source>
        <dbReference type="Google" id="ProtNLM"/>
    </source>
</evidence>
<reference evidence="3" key="1">
    <citation type="journal article" date="2021" name="Front. Plant Sci.">
        <title>Chromosome-Scale Genome Assembly for Chinese Sour Jujube and Insights Into Its Genome Evolution and Domestication Signature.</title>
        <authorList>
            <person name="Shen L.-Y."/>
            <person name="Luo H."/>
            <person name="Wang X.-L."/>
            <person name="Wang X.-M."/>
            <person name="Qiu X.-J."/>
            <person name="Liu H."/>
            <person name="Zhou S.-S."/>
            <person name="Jia K.-H."/>
            <person name="Nie S."/>
            <person name="Bao Y.-T."/>
            <person name="Zhang R.-G."/>
            <person name="Yun Q.-Z."/>
            <person name="Chai Y.-H."/>
            <person name="Lu J.-Y."/>
            <person name="Li Y."/>
            <person name="Zhao S.-W."/>
            <person name="Mao J.-F."/>
            <person name="Jia S.-G."/>
            <person name="Mao Y.-M."/>
        </authorList>
    </citation>
    <scope>NUCLEOTIDE SEQUENCE</scope>
    <source>
        <strain evidence="3">AT0</strain>
        <tissue evidence="3">Leaf</tissue>
    </source>
</reference>
<dbReference type="SUPFAM" id="SSF56112">
    <property type="entry name" value="Protein kinase-like (PK-like)"/>
    <property type="match status" value="1"/>
</dbReference>
<comment type="caution">
    <text evidence="3">The sequence shown here is derived from an EMBL/GenBank/DDBJ whole genome shotgun (WGS) entry which is preliminary data.</text>
</comment>
<dbReference type="Proteomes" id="UP000813462">
    <property type="component" value="Unassembled WGS sequence"/>
</dbReference>
<keyword evidence="2" id="KW-0067">ATP-binding</keyword>
<gene>
    <name evidence="3" type="ORF">FEM48_Zijuj06G0189200</name>
</gene>
<evidence type="ECO:0000313" key="3">
    <source>
        <dbReference type="EMBL" id="KAH7525100.1"/>
    </source>
</evidence>
<dbReference type="AlphaFoldDB" id="A0A978VB15"/>
<evidence type="ECO:0000256" key="1">
    <source>
        <dbReference type="ARBA" id="ARBA00022741"/>
    </source>
</evidence>
<dbReference type="GO" id="GO:0005524">
    <property type="term" value="F:ATP binding"/>
    <property type="evidence" value="ECO:0007669"/>
    <property type="project" value="UniProtKB-KW"/>
</dbReference>
<name>A0A978VB15_ZIZJJ</name>
<dbReference type="EMBL" id="JAEACU010000006">
    <property type="protein sequence ID" value="KAH7525100.1"/>
    <property type="molecule type" value="Genomic_DNA"/>
</dbReference>
<evidence type="ECO:0000313" key="4">
    <source>
        <dbReference type="Proteomes" id="UP000813462"/>
    </source>
</evidence>
<dbReference type="PANTHER" id="PTHR27005:SF308">
    <property type="entry name" value="NON-FUNCTIONAL PSEUDOKINASE ZRK2-RELATED"/>
    <property type="match status" value="1"/>
</dbReference>
<dbReference type="InterPro" id="IPR011009">
    <property type="entry name" value="Kinase-like_dom_sf"/>
</dbReference>
<organism evidence="3 4">
    <name type="scientific">Ziziphus jujuba var. spinosa</name>
    <dbReference type="NCBI Taxonomy" id="714518"/>
    <lineage>
        <taxon>Eukaryota</taxon>
        <taxon>Viridiplantae</taxon>
        <taxon>Streptophyta</taxon>
        <taxon>Embryophyta</taxon>
        <taxon>Tracheophyta</taxon>
        <taxon>Spermatophyta</taxon>
        <taxon>Magnoliopsida</taxon>
        <taxon>eudicotyledons</taxon>
        <taxon>Gunneridae</taxon>
        <taxon>Pentapetalae</taxon>
        <taxon>rosids</taxon>
        <taxon>fabids</taxon>
        <taxon>Rosales</taxon>
        <taxon>Rhamnaceae</taxon>
        <taxon>Paliureae</taxon>
        <taxon>Ziziphus</taxon>
    </lineage>
</organism>